<evidence type="ECO:0000256" key="7">
    <source>
        <dbReference type="SAM" id="MobiDB-lite"/>
    </source>
</evidence>
<dbReference type="Pfam" id="PF09135">
    <property type="entry name" value="Alb1"/>
    <property type="match status" value="1"/>
</dbReference>
<dbReference type="EMBL" id="ML977334">
    <property type="protein sequence ID" value="KAF2111457.1"/>
    <property type="molecule type" value="Genomic_DNA"/>
</dbReference>
<dbReference type="GO" id="GO:0005730">
    <property type="term" value="C:nucleolus"/>
    <property type="evidence" value="ECO:0007669"/>
    <property type="project" value="TreeGrafter"/>
</dbReference>
<evidence type="ECO:0000256" key="6">
    <source>
        <dbReference type="ARBA" id="ARBA00023242"/>
    </source>
</evidence>
<evidence type="ECO:0000313" key="9">
    <source>
        <dbReference type="Proteomes" id="UP000799770"/>
    </source>
</evidence>
<dbReference type="InterPro" id="IPR022784">
    <property type="entry name" value="Ribosome_bgen_Alb1"/>
</dbReference>
<dbReference type="GO" id="GO:0000055">
    <property type="term" value="P:ribosomal large subunit export from nucleus"/>
    <property type="evidence" value="ECO:0007669"/>
    <property type="project" value="TreeGrafter"/>
</dbReference>
<dbReference type="Proteomes" id="UP000799770">
    <property type="component" value="Unassembled WGS sequence"/>
</dbReference>
<keyword evidence="9" id="KW-1185">Reference proteome</keyword>
<reference evidence="8" key="1">
    <citation type="journal article" date="2020" name="Stud. Mycol.">
        <title>101 Dothideomycetes genomes: a test case for predicting lifestyles and emergence of pathogens.</title>
        <authorList>
            <person name="Haridas S."/>
            <person name="Albert R."/>
            <person name="Binder M."/>
            <person name="Bloem J."/>
            <person name="Labutti K."/>
            <person name="Salamov A."/>
            <person name="Andreopoulos B."/>
            <person name="Baker S."/>
            <person name="Barry K."/>
            <person name="Bills G."/>
            <person name="Bluhm B."/>
            <person name="Cannon C."/>
            <person name="Castanera R."/>
            <person name="Culley D."/>
            <person name="Daum C."/>
            <person name="Ezra D."/>
            <person name="Gonzalez J."/>
            <person name="Henrissat B."/>
            <person name="Kuo A."/>
            <person name="Liang C."/>
            <person name="Lipzen A."/>
            <person name="Lutzoni F."/>
            <person name="Magnuson J."/>
            <person name="Mondo S."/>
            <person name="Nolan M."/>
            <person name="Ohm R."/>
            <person name="Pangilinan J."/>
            <person name="Park H.-J."/>
            <person name="Ramirez L."/>
            <person name="Alfaro M."/>
            <person name="Sun H."/>
            <person name="Tritt A."/>
            <person name="Yoshinaga Y."/>
            <person name="Zwiers L.-H."/>
            <person name="Turgeon B."/>
            <person name="Goodwin S."/>
            <person name="Spatafora J."/>
            <person name="Crous P."/>
            <person name="Grigoriev I."/>
        </authorList>
    </citation>
    <scope>NUCLEOTIDE SEQUENCE</scope>
    <source>
        <strain evidence="8">CBS 627.86</strain>
    </source>
</reference>
<evidence type="ECO:0000256" key="3">
    <source>
        <dbReference type="ARBA" id="ARBA00022448"/>
    </source>
</evidence>
<protein>
    <submittedName>
        <fullName evidence="8">Alb1-domain-containing protein</fullName>
    </submittedName>
</protein>
<proteinExistence type="predicted"/>
<evidence type="ECO:0000256" key="1">
    <source>
        <dbReference type="ARBA" id="ARBA00004123"/>
    </source>
</evidence>
<gene>
    <name evidence="8" type="ORF">BDV96DRAFT_466641</name>
</gene>
<evidence type="ECO:0000313" key="8">
    <source>
        <dbReference type="EMBL" id="KAF2111457.1"/>
    </source>
</evidence>
<keyword evidence="5" id="KW-0690">Ribosome biogenesis</keyword>
<organism evidence="8 9">
    <name type="scientific">Lophiotrema nucula</name>
    <dbReference type="NCBI Taxonomy" id="690887"/>
    <lineage>
        <taxon>Eukaryota</taxon>
        <taxon>Fungi</taxon>
        <taxon>Dikarya</taxon>
        <taxon>Ascomycota</taxon>
        <taxon>Pezizomycotina</taxon>
        <taxon>Dothideomycetes</taxon>
        <taxon>Pleosporomycetidae</taxon>
        <taxon>Pleosporales</taxon>
        <taxon>Lophiotremataceae</taxon>
        <taxon>Lophiotrema</taxon>
    </lineage>
</organism>
<dbReference type="AlphaFoldDB" id="A0A6A5YY03"/>
<evidence type="ECO:0000256" key="2">
    <source>
        <dbReference type="ARBA" id="ARBA00004496"/>
    </source>
</evidence>
<dbReference type="OrthoDB" id="5304887at2759"/>
<dbReference type="InterPro" id="IPR053278">
    <property type="entry name" value="Pre-60S_factor_ECM1"/>
</dbReference>
<dbReference type="PANTHER" id="PTHR28280:SF1">
    <property type="entry name" value="SHUTTLING PRE-60S FACTOR ECM1"/>
    <property type="match status" value="1"/>
</dbReference>
<name>A0A6A5YY03_9PLEO</name>
<feature type="compositionally biased region" description="Polar residues" evidence="7">
    <location>
        <begin position="23"/>
        <end position="36"/>
    </location>
</feature>
<evidence type="ECO:0000256" key="5">
    <source>
        <dbReference type="ARBA" id="ARBA00022517"/>
    </source>
</evidence>
<dbReference type="PANTHER" id="PTHR28280">
    <property type="entry name" value="SHUTTLING PRE-60S FACTOR ECM1"/>
    <property type="match status" value="1"/>
</dbReference>
<sequence length="153" mass="17527">MAKTAKIKKRQVTVHSRAARRASSPTPKNLIPNTRTPSPPPKVAPKPHVLAAKSSGVQKRQKNKPMKRGQRMRLEKSMSKAEDVLEKLEVKVKRSVGKEQLIKERAKGWEEVNELKKRRNKGKNAFALLEDENEVGERKEREWVSDEEMDEVV</sequence>
<feature type="compositionally biased region" description="Basic residues" evidence="7">
    <location>
        <begin position="59"/>
        <end position="71"/>
    </location>
</feature>
<accession>A0A6A5YY03</accession>
<feature type="region of interest" description="Disordered" evidence="7">
    <location>
        <begin position="1"/>
        <end position="80"/>
    </location>
</feature>
<dbReference type="GO" id="GO:0005737">
    <property type="term" value="C:cytoplasm"/>
    <property type="evidence" value="ECO:0007669"/>
    <property type="project" value="UniProtKB-SubCell"/>
</dbReference>
<comment type="subcellular location">
    <subcellularLocation>
        <location evidence="2">Cytoplasm</location>
    </subcellularLocation>
    <subcellularLocation>
        <location evidence="1">Nucleus</location>
    </subcellularLocation>
</comment>
<evidence type="ECO:0000256" key="4">
    <source>
        <dbReference type="ARBA" id="ARBA00022490"/>
    </source>
</evidence>
<dbReference type="GO" id="GO:0030687">
    <property type="term" value="C:preribosome, large subunit precursor"/>
    <property type="evidence" value="ECO:0007669"/>
    <property type="project" value="TreeGrafter"/>
</dbReference>
<feature type="non-terminal residue" evidence="8">
    <location>
        <position position="153"/>
    </location>
</feature>
<keyword evidence="4" id="KW-0963">Cytoplasm</keyword>
<keyword evidence="3" id="KW-0813">Transport</keyword>
<feature type="compositionally biased region" description="Basic residues" evidence="7">
    <location>
        <begin position="1"/>
        <end position="20"/>
    </location>
</feature>
<keyword evidence="6" id="KW-0539">Nucleus</keyword>